<accession>A0A0H5Q3G9</accession>
<name>A0A0H5Q3G9_9ZZZZ</name>
<reference evidence="1" key="1">
    <citation type="submission" date="2015-06" db="EMBL/GenBank/DDBJ databases">
        <authorList>
            <person name="Joergensen T."/>
        </authorList>
    </citation>
    <scope>NUCLEOTIDE SEQUENCE</scope>
    <source>
        <plasmid evidence="1">pRGFK1086</plasmid>
    </source>
</reference>
<dbReference type="AlphaFoldDB" id="A0A0H5Q3G9"/>
<evidence type="ECO:0000313" key="1">
    <source>
        <dbReference type="EMBL" id="CRY96428.1"/>
    </source>
</evidence>
<organism evidence="1">
    <name type="scientific">uncultured prokaryote</name>
    <dbReference type="NCBI Taxonomy" id="198431"/>
    <lineage>
        <taxon>unclassified sequences</taxon>
        <taxon>environmental samples</taxon>
    </lineage>
</organism>
<keyword evidence="1" id="KW-0614">Plasmid</keyword>
<geneLocation type="plasmid" evidence="1">
    <name>pRGFK1086</name>
</geneLocation>
<proteinExistence type="predicted"/>
<reference evidence="1" key="2">
    <citation type="submission" date="2015-07" db="EMBL/GenBank/DDBJ databases">
        <title>Plasmids, circular viruses and viroids from rat gut.</title>
        <authorList>
            <person name="Jorgensen T.J."/>
            <person name="Hansen M.A."/>
            <person name="Xu Z."/>
            <person name="Tabak M.A."/>
            <person name="Sorensen S.J."/>
            <person name="Hansen L.H."/>
        </authorList>
    </citation>
    <scope>NUCLEOTIDE SEQUENCE</scope>
    <source>
        <plasmid evidence="1">pRGFK1086</plasmid>
    </source>
</reference>
<protein>
    <submittedName>
        <fullName evidence="1">Uncharacterized protein</fullName>
    </submittedName>
</protein>
<dbReference type="EMBL" id="LN853667">
    <property type="protein sequence ID" value="CRY96428.1"/>
    <property type="molecule type" value="Genomic_DNA"/>
</dbReference>
<sequence length="91" mass="10298">MGVAMEKNDFLSELPTETVCGCCGVTIPKLDWAIGKFNSRDWMGLCIVQCESCKWVKVAAAGTSNEAHHRAQMMRWELIVKMEGKDWRHVP</sequence>